<evidence type="ECO:0000313" key="5">
    <source>
        <dbReference type="EMBL" id="MBC8528634.1"/>
    </source>
</evidence>
<feature type="signal peptide" evidence="3">
    <location>
        <begin position="1"/>
        <end position="25"/>
    </location>
</feature>
<dbReference type="RefSeq" id="WP_138295185.1">
    <property type="nucleotide sequence ID" value="NZ_JACRSO010000001.1"/>
</dbReference>
<dbReference type="GO" id="GO:0009254">
    <property type="term" value="P:peptidoglycan turnover"/>
    <property type="evidence" value="ECO:0007669"/>
    <property type="project" value="InterPro"/>
</dbReference>
<dbReference type="PANTHER" id="PTHR39160:SF4">
    <property type="entry name" value="RESUSCITATION-PROMOTING FACTOR RPFB"/>
    <property type="match status" value="1"/>
</dbReference>
<evidence type="ECO:0000256" key="1">
    <source>
        <dbReference type="ARBA" id="ARBA00022729"/>
    </source>
</evidence>
<feature type="chain" id="PRO_5036896656" evidence="3">
    <location>
        <begin position="26"/>
        <end position="253"/>
    </location>
</feature>
<proteinExistence type="predicted"/>
<dbReference type="GO" id="GO:0004553">
    <property type="term" value="F:hydrolase activity, hydrolyzing O-glycosyl compounds"/>
    <property type="evidence" value="ECO:0007669"/>
    <property type="project" value="InterPro"/>
</dbReference>
<reference evidence="5" key="1">
    <citation type="submission" date="2020-08" db="EMBL/GenBank/DDBJ databases">
        <title>Genome public.</title>
        <authorList>
            <person name="Liu C."/>
            <person name="Sun Q."/>
        </authorList>
    </citation>
    <scope>NUCLEOTIDE SEQUENCE</scope>
    <source>
        <strain evidence="5">NSJ-44</strain>
    </source>
</reference>
<evidence type="ECO:0000313" key="6">
    <source>
        <dbReference type="Proteomes" id="UP000654279"/>
    </source>
</evidence>
<dbReference type="EMBL" id="JACRSO010000001">
    <property type="protein sequence ID" value="MBC8528634.1"/>
    <property type="molecule type" value="Genomic_DNA"/>
</dbReference>
<evidence type="ECO:0000256" key="3">
    <source>
        <dbReference type="SAM" id="SignalP"/>
    </source>
</evidence>
<name>A0A926HLM8_9FIRM</name>
<dbReference type="GO" id="GO:0019867">
    <property type="term" value="C:outer membrane"/>
    <property type="evidence" value="ECO:0007669"/>
    <property type="project" value="InterPro"/>
</dbReference>
<dbReference type="PANTHER" id="PTHR39160">
    <property type="entry name" value="CELL WALL-BINDING PROTEIN YOCH"/>
    <property type="match status" value="1"/>
</dbReference>
<dbReference type="Pfam" id="PF06725">
    <property type="entry name" value="3D"/>
    <property type="match status" value="1"/>
</dbReference>
<feature type="domain" description="3D" evidence="4">
    <location>
        <begin position="195"/>
        <end position="251"/>
    </location>
</feature>
<dbReference type="Proteomes" id="UP000654279">
    <property type="component" value="Unassembled WGS sequence"/>
</dbReference>
<dbReference type="CDD" id="cd14667">
    <property type="entry name" value="3D_containing_proteins"/>
    <property type="match status" value="1"/>
</dbReference>
<keyword evidence="1 3" id="KW-0732">Signal</keyword>
<keyword evidence="6" id="KW-1185">Reference proteome</keyword>
<protein>
    <submittedName>
        <fullName evidence="5">3D domain-containing protein</fullName>
    </submittedName>
</protein>
<dbReference type="AlphaFoldDB" id="A0A926HLM8"/>
<feature type="compositionally biased region" description="Basic and acidic residues" evidence="2">
    <location>
        <begin position="89"/>
        <end position="123"/>
    </location>
</feature>
<gene>
    <name evidence="5" type="ORF">H8699_04175</name>
</gene>
<sequence>MNNQAMASVLLGAMMILRIGQPADAVPSEVTQPRTTQVQTLTGEAKPVPENLIKWTMQTQEEQEKERCQWITDPAAQVRELKLADSKLQAEKEAQEREAAQKAAEEEAARKAEQERKEQEAAAKKAAQKKAAAKSQSASAVQASGGSIEVGGRSYRVVSSTKAKITAYTHTGNRTASGAWPSAGMVAVPKKALRSNLPFGTKIYIEGYGIVTVSDTGDSRMENYGGLWLDIFMDSESACRQWGVANRTVYVLA</sequence>
<accession>A0A926HLM8</accession>
<comment type="caution">
    <text evidence="5">The sequence shown here is derived from an EMBL/GenBank/DDBJ whole genome shotgun (WGS) entry which is preliminary data.</text>
</comment>
<evidence type="ECO:0000256" key="2">
    <source>
        <dbReference type="SAM" id="MobiDB-lite"/>
    </source>
</evidence>
<dbReference type="InterPro" id="IPR010611">
    <property type="entry name" value="3D_dom"/>
</dbReference>
<feature type="region of interest" description="Disordered" evidence="2">
    <location>
        <begin position="89"/>
        <end position="145"/>
    </location>
</feature>
<dbReference type="InterPro" id="IPR051933">
    <property type="entry name" value="Resuscitation_pf_RpfB"/>
</dbReference>
<evidence type="ECO:0000259" key="4">
    <source>
        <dbReference type="Pfam" id="PF06725"/>
    </source>
</evidence>
<organism evidence="5 6">
    <name type="scientific">Luoshenia tenuis</name>
    <dbReference type="NCBI Taxonomy" id="2763654"/>
    <lineage>
        <taxon>Bacteria</taxon>
        <taxon>Bacillati</taxon>
        <taxon>Bacillota</taxon>
        <taxon>Clostridia</taxon>
        <taxon>Christensenellales</taxon>
        <taxon>Christensenellaceae</taxon>
        <taxon>Luoshenia</taxon>
    </lineage>
</organism>
<dbReference type="InterPro" id="IPR059180">
    <property type="entry name" value="3D_YorM"/>
</dbReference>